<reference evidence="2 3" key="1">
    <citation type="submission" date="2017-05" db="EMBL/GenBank/DDBJ databases">
        <title>The Genome Sequence of Enterococcus sp. 8G7_MSG3316.</title>
        <authorList>
            <consortium name="The Broad Institute Genomics Platform"/>
            <consortium name="The Broad Institute Genomic Center for Infectious Diseases"/>
            <person name="Earl A."/>
            <person name="Manson A."/>
            <person name="Schwartman J."/>
            <person name="Gilmore M."/>
            <person name="Abouelleil A."/>
            <person name="Cao P."/>
            <person name="Chapman S."/>
            <person name="Cusick C."/>
            <person name="Shea T."/>
            <person name="Young S."/>
            <person name="Neafsey D."/>
            <person name="Nusbaum C."/>
            <person name="Birren B."/>
        </authorList>
    </citation>
    <scope>NUCLEOTIDE SEQUENCE [LARGE SCALE GENOMIC DNA]</scope>
    <source>
        <strain evidence="2 3">8G7_MSG3316</strain>
    </source>
</reference>
<proteinExistence type="predicted"/>
<dbReference type="STRING" id="1834191.A5886_001102"/>
<dbReference type="AlphaFoldDB" id="A0A242A4R4"/>
<dbReference type="Gene3D" id="1.10.3210.10">
    <property type="entry name" value="Hypothetical protein af1432"/>
    <property type="match status" value="1"/>
</dbReference>
<gene>
    <name evidence="2" type="ORF">A5886_001102</name>
</gene>
<sequence>MINPALKAYIEEKIIPLYLPFDPSHSPEHVYQVIQNSFEIATDLHVNFDIVYTVAAYHDTGMRDGRKNHEATSKAIVMADPHLPQFFSGPRIQLIGEAVEDHRASLATEPRSIYGKIIAEADRDLDFQRILTRTLSYALHVKGINHPDQLRQEAYQYIANKYVTNRRFQLWLPYQKNSQGLAEITQKINDLQAFEESFNSIYQQIKKTSPQTG</sequence>
<dbReference type="InterPro" id="IPR006674">
    <property type="entry name" value="HD_domain"/>
</dbReference>
<protein>
    <recommendedName>
        <fullName evidence="1">HD domain-containing protein</fullName>
    </recommendedName>
</protein>
<organism evidence="2 3">
    <name type="scientific">Candidatus Enterococcus testudinis</name>
    <dbReference type="NCBI Taxonomy" id="1834191"/>
    <lineage>
        <taxon>Bacteria</taxon>
        <taxon>Bacillati</taxon>
        <taxon>Bacillota</taxon>
        <taxon>Bacilli</taxon>
        <taxon>Lactobacillales</taxon>
        <taxon>Enterococcaceae</taxon>
        <taxon>Enterococcus</taxon>
    </lineage>
</organism>
<evidence type="ECO:0000313" key="3">
    <source>
        <dbReference type="Proteomes" id="UP000195043"/>
    </source>
</evidence>
<dbReference type="EMBL" id="NGKU01000001">
    <property type="protein sequence ID" value="OTN76026.1"/>
    <property type="molecule type" value="Genomic_DNA"/>
</dbReference>
<comment type="caution">
    <text evidence="2">The sequence shown here is derived from an EMBL/GenBank/DDBJ whole genome shotgun (WGS) entry which is preliminary data.</text>
</comment>
<accession>A0A242A4R4</accession>
<dbReference type="Proteomes" id="UP000195043">
    <property type="component" value="Unassembled WGS sequence"/>
</dbReference>
<dbReference type="SUPFAM" id="SSF109604">
    <property type="entry name" value="HD-domain/PDEase-like"/>
    <property type="match status" value="1"/>
</dbReference>
<dbReference type="Pfam" id="PF01966">
    <property type="entry name" value="HD"/>
    <property type="match status" value="1"/>
</dbReference>
<evidence type="ECO:0000313" key="2">
    <source>
        <dbReference type="EMBL" id="OTN76026.1"/>
    </source>
</evidence>
<evidence type="ECO:0000259" key="1">
    <source>
        <dbReference type="Pfam" id="PF01966"/>
    </source>
</evidence>
<name>A0A242A4R4_9ENTE</name>
<dbReference type="RefSeq" id="WP_086274025.1">
    <property type="nucleotide sequence ID" value="NZ_NGKU01000001.1"/>
</dbReference>
<keyword evidence="3" id="KW-1185">Reference proteome</keyword>
<feature type="domain" description="HD" evidence="1">
    <location>
        <begin position="28"/>
        <end position="123"/>
    </location>
</feature>